<evidence type="ECO:0000259" key="2">
    <source>
        <dbReference type="Pfam" id="PF13456"/>
    </source>
</evidence>
<protein>
    <submittedName>
        <fullName evidence="4">Uncharacterized protein LOC108824595</fullName>
    </submittedName>
</protein>
<dbReference type="GO" id="GO:0003676">
    <property type="term" value="F:nucleic acid binding"/>
    <property type="evidence" value="ECO:0007669"/>
    <property type="project" value="InterPro"/>
</dbReference>
<dbReference type="InterPro" id="IPR012337">
    <property type="entry name" value="RNaseH-like_sf"/>
</dbReference>
<dbReference type="CDD" id="cd06222">
    <property type="entry name" value="RNase_H_like"/>
    <property type="match status" value="1"/>
</dbReference>
<dbReference type="PANTHER" id="PTHR47074:SF49">
    <property type="entry name" value="POLYNUCLEOTIDYL TRANSFERASE, RIBONUCLEASE H-LIKE SUPERFAMILY PROTEIN"/>
    <property type="match status" value="1"/>
</dbReference>
<dbReference type="KEGG" id="rsz:108824595"/>
<keyword evidence="1" id="KW-0472">Membrane</keyword>
<feature type="transmembrane region" description="Helical" evidence="1">
    <location>
        <begin position="12"/>
        <end position="32"/>
    </location>
</feature>
<dbReference type="RefSeq" id="XP_056850658.1">
    <property type="nucleotide sequence ID" value="XM_056994678.1"/>
</dbReference>
<name>A0A9W3CH84_RAPSA</name>
<dbReference type="GeneID" id="108824595"/>
<dbReference type="InterPro" id="IPR002156">
    <property type="entry name" value="RNaseH_domain"/>
</dbReference>
<dbReference type="Pfam" id="PF13456">
    <property type="entry name" value="RVT_3"/>
    <property type="match status" value="1"/>
</dbReference>
<proteinExistence type="predicted"/>
<dbReference type="InterPro" id="IPR052929">
    <property type="entry name" value="RNase_H-like_EbsB-rel"/>
</dbReference>
<evidence type="ECO:0000256" key="1">
    <source>
        <dbReference type="SAM" id="Phobius"/>
    </source>
</evidence>
<dbReference type="InterPro" id="IPR044730">
    <property type="entry name" value="RNase_H-like_dom_plant"/>
</dbReference>
<reference evidence="3" key="1">
    <citation type="journal article" date="2019" name="Database">
        <title>The radish genome database (RadishGD): an integrated information resource for radish genomics.</title>
        <authorList>
            <person name="Yu H.J."/>
            <person name="Baek S."/>
            <person name="Lee Y.J."/>
            <person name="Cho A."/>
            <person name="Mun J.H."/>
        </authorList>
    </citation>
    <scope>NUCLEOTIDE SEQUENCE [LARGE SCALE GENOMIC DNA]</scope>
    <source>
        <strain evidence="3">cv. WK10039</strain>
    </source>
</reference>
<accession>A0A9W3CH84</accession>
<evidence type="ECO:0000313" key="4">
    <source>
        <dbReference type="RefSeq" id="XP_056850658.1"/>
    </source>
</evidence>
<dbReference type="PANTHER" id="PTHR47074">
    <property type="entry name" value="BNAC02G40300D PROTEIN"/>
    <property type="match status" value="1"/>
</dbReference>
<keyword evidence="1" id="KW-0812">Transmembrane</keyword>
<feature type="domain" description="RNase H type-1" evidence="2">
    <location>
        <begin position="96"/>
        <end position="216"/>
    </location>
</feature>
<keyword evidence="3" id="KW-1185">Reference proteome</keyword>
<dbReference type="SUPFAM" id="SSF53098">
    <property type="entry name" value="Ribonuclease H-like"/>
    <property type="match status" value="1"/>
</dbReference>
<keyword evidence="1" id="KW-1133">Transmembrane helix</keyword>
<dbReference type="Gene3D" id="3.30.420.10">
    <property type="entry name" value="Ribonuclease H-like superfamily/Ribonuclease H"/>
    <property type="match status" value="1"/>
</dbReference>
<dbReference type="AlphaFoldDB" id="A0A9W3CH84"/>
<dbReference type="GO" id="GO:0004523">
    <property type="term" value="F:RNA-DNA hybrid ribonuclease activity"/>
    <property type="evidence" value="ECO:0007669"/>
    <property type="project" value="InterPro"/>
</dbReference>
<dbReference type="InterPro" id="IPR036397">
    <property type="entry name" value="RNaseH_sf"/>
</dbReference>
<sequence>MEDLLKASARMINLPSTGLTILLYPWIFWVLWTSRNQLLFEDKFFSETEMVAKAIKAAKEWQASLPDRKFVSDSPKDCHPSNSLPQVPAHCHLMCSDAAWNGSSFQGGLAWICKDAANTVTFQGTESRRYVSSALTAEALALKAGLSKAISSNIKDVICCSDSKVLIDAITGNKNVTVIRGILHDLGVLSNSFSSISFKFISRKCNGPADLLAKNALFLLSNNPSVVGNSID</sequence>
<dbReference type="OrthoDB" id="1036932at2759"/>
<dbReference type="Proteomes" id="UP000504610">
    <property type="component" value="Chromosome 9"/>
</dbReference>
<gene>
    <name evidence="4" type="primary">LOC108824595</name>
</gene>
<organism evidence="3 4">
    <name type="scientific">Raphanus sativus</name>
    <name type="common">Radish</name>
    <name type="synonym">Raphanus raphanistrum var. sativus</name>
    <dbReference type="NCBI Taxonomy" id="3726"/>
    <lineage>
        <taxon>Eukaryota</taxon>
        <taxon>Viridiplantae</taxon>
        <taxon>Streptophyta</taxon>
        <taxon>Embryophyta</taxon>
        <taxon>Tracheophyta</taxon>
        <taxon>Spermatophyta</taxon>
        <taxon>Magnoliopsida</taxon>
        <taxon>eudicotyledons</taxon>
        <taxon>Gunneridae</taxon>
        <taxon>Pentapetalae</taxon>
        <taxon>rosids</taxon>
        <taxon>malvids</taxon>
        <taxon>Brassicales</taxon>
        <taxon>Brassicaceae</taxon>
        <taxon>Brassiceae</taxon>
        <taxon>Raphanus</taxon>
    </lineage>
</organism>
<reference evidence="4" key="2">
    <citation type="submission" date="2025-08" db="UniProtKB">
        <authorList>
            <consortium name="RefSeq"/>
        </authorList>
    </citation>
    <scope>IDENTIFICATION</scope>
    <source>
        <tissue evidence="4">Leaf</tissue>
    </source>
</reference>
<evidence type="ECO:0000313" key="3">
    <source>
        <dbReference type="Proteomes" id="UP000504610"/>
    </source>
</evidence>